<feature type="domain" description="RNA polymerase sigma-70 region 2" evidence="6">
    <location>
        <begin position="11"/>
        <end position="83"/>
    </location>
</feature>
<comment type="caution">
    <text evidence="8">The sequence shown here is derived from an EMBL/GenBank/DDBJ whole genome shotgun (WGS) entry which is preliminary data.</text>
</comment>
<dbReference type="GO" id="GO:0016987">
    <property type="term" value="F:sigma factor activity"/>
    <property type="evidence" value="ECO:0007669"/>
    <property type="project" value="UniProtKB-KW"/>
</dbReference>
<name>A0A2T0QZW4_9ACTN</name>
<evidence type="ECO:0000259" key="6">
    <source>
        <dbReference type="Pfam" id="PF04542"/>
    </source>
</evidence>
<dbReference type="InterPro" id="IPR013249">
    <property type="entry name" value="RNA_pol_sigma70_r4_t2"/>
</dbReference>
<keyword evidence="2" id="KW-0805">Transcription regulation</keyword>
<dbReference type="InterPro" id="IPR014325">
    <property type="entry name" value="RNA_pol_sigma-E_actinobac"/>
</dbReference>
<dbReference type="InterPro" id="IPR007627">
    <property type="entry name" value="RNA_pol_sigma70_r2"/>
</dbReference>
<comment type="similarity">
    <text evidence="1">Belongs to the sigma-70 factor family. ECF subfamily.</text>
</comment>
<gene>
    <name evidence="8" type="ORF">CLV37_111184</name>
</gene>
<evidence type="ECO:0000313" key="8">
    <source>
        <dbReference type="EMBL" id="PRY12227.1"/>
    </source>
</evidence>
<dbReference type="InterPro" id="IPR039425">
    <property type="entry name" value="RNA_pol_sigma-70-like"/>
</dbReference>
<dbReference type="CDD" id="cd06171">
    <property type="entry name" value="Sigma70_r4"/>
    <property type="match status" value="1"/>
</dbReference>
<evidence type="ECO:0000256" key="3">
    <source>
        <dbReference type="ARBA" id="ARBA00023082"/>
    </source>
</evidence>
<dbReference type="InterPro" id="IPR036388">
    <property type="entry name" value="WH-like_DNA-bd_sf"/>
</dbReference>
<reference evidence="8 9" key="1">
    <citation type="submission" date="2018-03" db="EMBL/GenBank/DDBJ databases">
        <title>Genomic Encyclopedia of Archaeal and Bacterial Type Strains, Phase II (KMG-II): from individual species to whole genera.</title>
        <authorList>
            <person name="Goeker M."/>
        </authorList>
    </citation>
    <scope>NUCLEOTIDE SEQUENCE [LARGE SCALE GENOMIC DNA]</scope>
    <source>
        <strain evidence="8 9">DSM 19711</strain>
    </source>
</reference>
<keyword evidence="4" id="KW-0238">DNA-binding</keyword>
<dbReference type="PANTHER" id="PTHR43133">
    <property type="entry name" value="RNA POLYMERASE ECF-TYPE SIGMA FACTO"/>
    <property type="match status" value="1"/>
</dbReference>
<dbReference type="AlphaFoldDB" id="A0A2T0QZW4"/>
<dbReference type="SUPFAM" id="SSF88659">
    <property type="entry name" value="Sigma3 and sigma4 domains of RNA polymerase sigma factors"/>
    <property type="match status" value="1"/>
</dbReference>
<keyword evidence="5" id="KW-0804">Transcription</keyword>
<dbReference type="SUPFAM" id="SSF88946">
    <property type="entry name" value="Sigma2 domain of RNA polymerase sigma factors"/>
    <property type="match status" value="1"/>
</dbReference>
<feature type="domain" description="RNA polymerase sigma factor 70 region 4 type 2" evidence="7">
    <location>
        <begin position="107"/>
        <end position="158"/>
    </location>
</feature>
<dbReference type="InterPro" id="IPR014284">
    <property type="entry name" value="RNA_pol_sigma-70_dom"/>
</dbReference>
<dbReference type="InterPro" id="IPR013324">
    <property type="entry name" value="RNA_pol_sigma_r3/r4-like"/>
</dbReference>
<accession>A0A2T0QZW4</accession>
<evidence type="ECO:0000256" key="5">
    <source>
        <dbReference type="ARBA" id="ARBA00023163"/>
    </source>
</evidence>
<keyword evidence="3" id="KW-0731">Sigma factor</keyword>
<dbReference type="GO" id="GO:0003677">
    <property type="term" value="F:DNA binding"/>
    <property type="evidence" value="ECO:0007669"/>
    <property type="project" value="UniProtKB-KW"/>
</dbReference>
<proteinExistence type="inferred from homology"/>
<dbReference type="GO" id="GO:0006352">
    <property type="term" value="P:DNA-templated transcription initiation"/>
    <property type="evidence" value="ECO:0007669"/>
    <property type="project" value="InterPro"/>
</dbReference>
<dbReference type="Pfam" id="PF04542">
    <property type="entry name" value="Sigma70_r2"/>
    <property type="match status" value="1"/>
</dbReference>
<keyword evidence="9" id="KW-1185">Reference proteome</keyword>
<dbReference type="PANTHER" id="PTHR43133:SF50">
    <property type="entry name" value="ECF RNA POLYMERASE SIGMA FACTOR SIGM"/>
    <property type="match status" value="1"/>
</dbReference>
<dbReference type="InterPro" id="IPR013325">
    <property type="entry name" value="RNA_pol_sigma_r2"/>
</dbReference>
<dbReference type="Gene3D" id="1.10.10.10">
    <property type="entry name" value="Winged helix-like DNA-binding domain superfamily/Winged helix DNA-binding domain"/>
    <property type="match status" value="1"/>
</dbReference>
<dbReference type="RefSeq" id="WP_106213824.1">
    <property type="nucleotide sequence ID" value="NZ_PVZF01000011.1"/>
</dbReference>
<evidence type="ECO:0000256" key="2">
    <source>
        <dbReference type="ARBA" id="ARBA00023015"/>
    </source>
</evidence>
<evidence type="ECO:0000256" key="1">
    <source>
        <dbReference type="ARBA" id="ARBA00010641"/>
    </source>
</evidence>
<dbReference type="EMBL" id="PVZF01000011">
    <property type="protein sequence ID" value="PRY12227.1"/>
    <property type="molecule type" value="Genomic_DNA"/>
</dbReference>
<dbReference type="OrthoDB" id="3678480at2"/>
<dbReference type="Proteomes" id="UP000238083">
    <property type="component" value="Unassembled WGS sequence"/>
</dbReference>
<evidence type="ECO:0000313" key="9">
    <source>
        <dbReference type="Proteomes" id="UP000238083"/>
    </source>
</evidence>
<protein>
    <submittedName>
        <fullName evidence="8">RNA polymerase sigma-70 factor (Sigma-E family)</fullName>
    </submittedName>
</protein>
<dbReference type="NCBIfam" id="TIGR02937">
    <property type="entry name" value="sigma70-ECF"/>
    <property type="match status" value="1"/>
</dbReference>
<dbReference type="Pfam" id="PF08281">
    <property type="entry name" value="Sigma70_r4_2"/>
    <property type="match status" value="1"/>
</dbReference>
<organism evidence="8 9">
    <name type="scientific">Kineococcus rhizosphaerae</name>
    <dbReference type="NCBI Taxonomy" id="559628"/>
    <lineage>
        <taxon>Bacteria</taxon>
        <taxon>Bacillati</taxon>
        <taxon>Actinomycetota</taxon>
        <taxon>Actinomycetes</taxon>
        <taxon>Kineosporiales</taxon>
        <taxon>Kineosporiaceae</taxon>
        <taxon>Kineococcus</taxon>
    </lineage>
</organism>
<sequence>MDAAEDFRLFVSRRQQTLLGTAWLLTGDWATAEDLVQTALVRAWPHWRRIGGTEGSNGREGAVAYVRRVMVNQALDWRRRRWRGEIPTADLPELPVPAGLGPEVHHVLLTAVRALPPRQRAVIALRFYEDLTEVDTAAALDCSVGTVKNQTSKALATLRRHPALHGLRLQGSAR</sequence>
<dbReference type="NCBIfam" id="TIGR02983">
    <property type="entry name" value="SigE-fam_strep"/>
    <property type="match status" value="1"/>
</dbReference>
<evidence type="ECO:0000256" key="4">
    <source>
        <dbReference type="ARBA" id="ARBA00023125"/>
    </source>
</evidence>
<evidence type="ECO:0000259" key="7">
    <source>
        <dbReference type="Pfam" id="PF08281"/>
    </source>
</evidence>
<dbReference type="Gene3D" id="1.10.1740.10">
    <property type="match status" value="1"/>
</dbReference>